<gene>
    <name evidence="1" type="ORF">GCM10009019_01480</name>
</gene>
<sequence length="245" mass="25279">MTGLSDVETVGVRGERADALAAFVAEHDRDPVTGDPGAVADADLVVADGEAALYDLVRAGADAPVLVLGDVPGIPSARWERHANAMTHAFVGNAGVHATPLLSVRADGETYRALADAMVVTDEPARISEYGVHAANETVDTVRADGVTVATAAGSRGYGSAADGPVVAPGVDAVSVVPVAPFRVDQSNWVLPLPTDLTVERETADVVLLVDDREVATLDHDATVRIDHGGTLPVVTTPETTGFFD</sequence>
<evidence type="ECO:0000313" key="1">
    <source>
        <dbReference type="EMBL" id="GAA0643427.1"/>
    </source>
</evidence>
<keyword evidence="1" id="KW-0418">Kinase</keyword>
<protein>
    <submittedName>
        <fullName evidence="1">NAD(+)/NADH kinase</fullName>
    </submittedName>
</protein>
<dbReference type="GO" id="GO:0003951">
    <property type="term" value="F:NAD+ kinase activity"/>
    <property type="evidence" value="ECO:0007669"/>
    <property type="project" value="InterPro"/>
</dbReference>
<dbReference type="GeneID" id="68572742"/>
<dbReference type="GO" id="GO:0019674">
    <property type="term" value="P:NAD+ metabolic process"/>
    <property type="evidence" value="ECO:0007669"/>
    <property type="project" value="InterPro"/>
</dbReference>
<dbReference type="SUPFAM" id="SSF111331">
    <property type="entry name" value="NAD kinase/diacylglycerol kinase-like"/>
    <property type="match status" value="1"/>
</dbReference>
<dbReference type="PANTHER" id="PTHR20275:SF43">
    <property type="entry name" value="BIFUNCTIONAL NADP PHOSPHATASE_NAD KINASE"/>
    <property type="match status" value="1"/>
</dbReference>
<keyword evidence="1" id="KW-0808">Transferase</keyword>
<dbReference type="InterPro" id="IPR016064">
    <property type="entry name" value="NAD/diacylglycerol_kinase_sf"/>
</dbReference>
<dbReference type="Proteomes" id="UP001500194">
    <property type="component" value="Unassembled WGS sequence"/>
</dbReference>
<dbReference type="PANTHER" id="PTHR20275">
    <property type="entry name" value="NAD KINASE"/>
    <property type="match status" value="1"/>
</dbReference>
<accession>A0AAV3SX33</accession>
<dbReference type="Pfam" id="PF20143">
    <property type="entry name" value="NAD_kinase_C"/>
    <property type="match status" value="1"/>
</dbReference>
<comment type="caution">
    <text evidence="1">The sequence shown here is derived from an EMBL/GenBank/DDBJ whole genome shotgun (WGS) entry which is preliminary data.</text>
</comment>
<dbReference type="Gene3D" id="2.60.200.30">
    <property type="entry name" value="Probable inorganic polyphosphate/atp-NAD kinase, domain 2"/>
    <property type="match status" value="1"/>
</dbReference>
<proteinExistence type="predicted"/>
<evidence type="ECO:0000313" key="2">
    <source>
        <dbReference type="Proteomes" id="UP001500194"/>
    </source>
</evidence>
<reference evidence="1 2" key="1">
    <citation type="journal article" date="2019" name="Int. J. Syst. Evol. Microbiol.">
        <title>The Global Catalogue of Microorganisms (GCM) 10K type strain sequencing project: providing services to taxonomists for standard genome sequencing and annotation.</title>
        <authorList>
            <consortium name="The Broad Institute Genomics Platform"/>
            <consortium name="The Broad Institute Genome Sequencing Center for Infectious Disease"/>
            <person name="Wu L."/>
            <person name="Ma J."/>
        </authorList>
    </citation>
    <scope>NUCLEOTIDE SEQUENCE [LARGE SCALE GENOMIC DNA]</scope>
    <source>
        <strain evidence="1 2">JCM 16327</strain>
    </source>
</reference>
<dbReference type="AlphaFoldDB" id="A0AAV3SX33"/>
<dbReference type="EMBL" id="BAAADU010000002">
    <property type="protein sequence ID" value="GAA0643427.1"/>
    <property type="molecule type" value="Genomic_DNA"/>
</dbReference>
<keyword evidence="2" id="KW-1185">Reference proteome</keyword>
<dbReference type="RefSeq" id="WP_227262128.1">
    <property type="nucleotide sequence ID" value="NZ_BAAADU010000002.1"/>
</dbReference>
<dbReference type="InterPro" id="IPR017437">
    <property type="entry name" value="ATP-NAD_kinase_PpnK-typ_C"/>
</dbReference>
<name>A0AAV3SX33_9EURY</name>
<organism evidence="1 2">
    <name type="scientific">Salarchaeum japonicum</name>
    <dbReference type="NCBI Taxonomy" id="555573"/>
    <lineage>
        <taxon>Archaea</taxon>
        <taxon>Methanobacteriati</taxon>
        <taxon>Methanobacteriota</taxon>
        <taxon>Stenosarchaea group</taxon>
        <taxon>Halobacteria</taxon>
        <taxon>Halobacteriales</taxon>
        <taxon>Halobacteriaceae</taxon>
    </lineage>
</organism>
<dbReference type="GO" id="GO:0006741">
    <property type="term" value="P:NADP+ biosynthetic process"/>
    <property type="evidence" value="ECO:0007669"/>
    <property type="project" value="TreeGrafter"/>
</dbReference>